<evidence type="ECO:0000313" key="6">
    <source>
        <dbReference type="Proteomes" id="UP000048948"/>
    </source>
</evidence>
<proteinExistence type="predicted"/>
<reference evidence="3" key="1">
    <citation type="submission" date="2015-03" db="EMBL/GenBank/DDBJ databases">
        <authorList>
            <consortium name="Pathogen Informatics"/>
            <person name="Murphy D."/>
        </authorList>
    </citation>
    <scope>NUCLEOTIDE SEQUENCE</scope>
    <source>
        <strain evidence="3">N09902308</strain>
    </source>
</reference>
<dbReference type="Proteomes" id="UP000039021">
    <property type="component" value="Unassembled WGS sequence"/>
</dbReference>
<reference evidence="4 5" key="2">
    <citation type="submission" date="2015-03" db="EMBL/GenBank/DDBJ databases">
        <authorList>
            <consortium name="Pathogen Informatics"/>
        </authorList>
    </citation>
    <scope>NUCLEOTIDE SEQUENCE [LARGE SCALE GENOMIC DNA]</scope>
    <source>
        <strain evidence="1 6">Bir 172</strain>
        <strain evidence="2 5">G09801536</strain>
        <strain evidence="4">N09902308</strain>
    </source>
</reference>
<protein>
    <submittedName>
        <fullName evidence="1">Uncharacterized protein</fullName>
    </submittedName>
</protein>
<dbReference type="RefSeq" id="WP_031718448.1">
    <property type="nucleotide sequence ID" value="NZ_JBDZWT010000003.1"/>
</dbReference>
<evidence type="ECO:0000313" key="3">
    <source>
        <dbReference type="EMBL" id="CPA69583.1"/>
    </source>
</evidence>
<evidence type="ECO:0000313" key="1">
    <source>
        <dbReference type="EMBL" id="CKT91426.1"/>
    </source>
</evidence>
<dbReference type="Proteomes" id="UP000045842">
    <property type="component" value="Unassembled WGS sequence"/>
</dbReference>
<sequence>MTDIGVPASGFSAKAGAATAQLGGTDNLPTGSARAKLADTAGPAPRPANCGVGYQAPPEPAVVPPGPKVSCCAIEVRNRAMPVAKYD</sequence>
<evidence type="ECO:0000313" key="5">
    <source>
        <dbReference type="Proteomes" id="UP000045842"/>
    </source>
</evidence>
<dbReference type="EMBL" id="CNGE01001248">
    <property type="protein sequence ID" value="CKT91426.1"/>
    <property type="molecule type" value="Genomic_DNA"/>
</dbReference>
<dbReference type="AlphaFoldDB" id="A0A655ATF5"/>
<organism evidence="1 6">
    <name type="scientific">Mycobacterium tuberculosis</name>
    <dbReference type="NCBI Taxonomy" id="1773"/>
    <lineage>
        <taxon>Bacteria</taxon>
        <taxon>Bacillati</taxon>
        <taxon>Actinomycetota</taxon>
        <taxon>Actinomycetes</taxon>
        <taxon>Mycobacteriales</taxon>
        <taxon>Mycobacteriaceae</taxon>
        <taxon>Mycobacterium</taxon>
        <taxon>Mycobacterium tuberculosis complex</taxon>
    </lineage>
</organism>
<accession>A0A655ATF5</accession>
<dbReference type="EMBL" id="CSBK01003204">
    <property type="protein sequence ID" value="CPA69583.1"/>
    <property type="molecule type" value="Genomic_DNA"/>
</dbReference>
<evidence type="ECO:0000313" key="4">
    <source>
        <dbReference type="Proteomes" id="UP000039021"/>
    </source>
</evidence>
<evidence type="ECO:0000313" key="2">
    <source>
        <dbReference type="EMBL" id="COX15142.1"/>
    </source>
</evidence>
<dbReference type="Proteomes" id="UP000048948">
    <property type="component" value="Unassembled WGS sequence"/>
</dbReference>
<gene>
    <name evidence="2" type="ORF">ERS007679_04692</name>
    <name evidence="3" type="ORF">ERS007739_04770</name>
    <name evidence="1" type="ORF">ERS027646_04276</name>
</gene>
<name>A0A655ATF5_MYCTX</name>
<dbReference type="EMBL" id="CSAD01001438">
    <property type="protein sequence ID" value="COX15142.1"/>
    <property type="molecule type" value="Genomic_DNA"/>
</dbReference>